<dbReference type="AlphaFoldDB" id="A0A0D0CXF0"/>
<keyword evidence="2" id="KW-1185">Reference proteome</keyword>
<dbReference type="OrthoDB" id="2505969at2759"/>
<organism evidence="1 2">
    <name type="scientific">Paxillus rubicundulus Ve08.2h10</name>
    <dbReference type="NCBI Taxonomy" id="930991"/>
    <lineage>
        <taxon>Eukaryota</taxon>
        <taxon>Fungi</taxon>
        <taxon>Dikarya</taxon>
        <taxon>Basidiomycota</taxon>
        <taxon>Agaricomycotina</taxon>
        <taxon>Agaricomycetes</taxon>
        <taxon>Agaricomycetidae</taxon>
        <taxon>Boletales</taxon>
        <taxon>Paxilineae</taxon>
        <taxon>Paxillaceae</taxon>
        <taxon>Paxillus</taxon>
    </lineage>
</organism>
<evidence type="ECO:0000313" key="2">
    <source>
        <dbReference type="Proteomes" id="UP000054538"/>
    </source>
</evidence>
<dbReference type="EMBL" id="KN827834">
    <property type="protein sequence ID" value="KIK75826.1"/>
    <property type="molecule type" value="Genomic_DNA"/>
</dbReference>
<sequence>MSLCERYCMFCLSEYTVLNACPPCFYQLQDEPKLDFDWLVSIDGNNSLNEEYIDKFQYEVKAQTTQVAANDDKDDWETEILPDLPSQAKYPLTIVDCLLSVYGANAGCAYDIGCAFSKTVKNSVLKLKAHSLNLHCMVGAFHSYAHNRKCQIDWHPMYIQGTGNTEGEGCEHVFSSSNELAQGTHHSSHCHWHQAIEQHFAFWNEDKYEALKQVYLELLKQPPLEDQVAIHYVQWKFACESANCAMSGVPEGNPNAIAAVINRACIQVDLAYSKLQNAEALAAHIQTQLGLEAPWQVGGEEYSRYKEEVPIAKYHKALDELECLVVMRLFKLSKLSMSGTAPRASVSWKDITNYTFLGEFDLLCHSCTHIQDYQWSEPEIHEATAKYFKVCCAQEEITQLSVEIGRLRTAIHNEEKETSRVITIFLESELLLGQEIQQLYCQRAAVNAVHLHCLDQI</sequence>
<reference evidence="2" key="2">
    <citation type="submission" date="2015-01" db="EMBL/GenBank/DDBJ databases">
        <title>Evolutionary Origins and Diversification of the Mycorrhizal Mutualists.</title>
        <authorList>
            <consortium name="DOE Joint Genome Institute"/>
            <consortium name="Mycorrhizal Genomics Consortium"/>
            <person name="Kohler A."/>
            <person name="Kuo A."/>
            <person name="Nagy L.G."/>
            <person name="Floudas D."/>
            <person name="Copeland A."/>
            <person name="Barry K.W."/>
            <person name="Cichocki N."/>
            <person name="Veneault-Fourrey C."/>
            <person name="LaButti K."/>
            <person name="Lindquist E.A."/>
            <person name="Lipzen A."/>
            <person name="Lundell T."/>
            <person name="Morin E."/>
            <person name="Murat C."/>
            <person name="Riley R."/>
            <person name="Ohm R."/>
            <person name="Sun H."/>
            <person name="Tunlid A."/>
            <person name="Henrissat B."/>
            <person name="Grigoriev I.V."/>
            <person name="Hibbett D.S."/>
            <person name="Martin F."/>
        </authorList>
    </citation>
    <scope>NUCLEOTIDE SEQUENCE [LARGE SCALE GENOMIC DNA]</scope>
    <source>
        <strain evidence="2">Ve08.2h10</strain>
    </source>
</reference>
<evidence type="ECO:0008006" key="3">
    <source>
        <dbReference type="Google" id="ProtNLM"/>
    </source>
</evidence>
<proteinExistence type="predicted"/>
<reference evidence="1 2" key="1">
    <citation type="submission" date="2014-04" db="EMBL/GenBank/DDBJ databases">
        <authorList>
            <consortium name="DOE Joint Genome Institute"/>
            <person name="Kuo A."/>
            <person name="Kohler A."/>
            <person name="Jargeat P."/>
            <person name="Nagy L.G."/>
            <person name="Floudas D."/>
            <person name="Copeland A."/>
            <person name="Barry K.W."/>
            <person name="Cichocki N."/>
            <person name="Veneault-Fourrey C."/>
            <person name="LaButti K."/>
            <person name="Lindquist E.A."/>
            <person name="Lipzen A."/>
            <person name="Lundell T."/>
            <person name="Morin E."/>
            <person name="Murat C."/>
            <person name="Sun H."/>
            <person name="Tunlid A."/>
            <person name="Henrissat B."/>
            <person name="Grigoriev I.V."/>
            <person name="Hibbett D.S."/>
            <person name="Martin F."/>
            <person name="Nordberg H.P."/>
            <person name="Cantor M.N."/>
            <person name="Hua S.X."/>
        </authorList>
    </citation>
    <scope>NUCLEOTIDE SEQUENCE [LARGE SCALE GENOMIC DNA]</scope>
    <source>
        <strain evidence="1 2">Ve08.2h10</strain>
    </source>
</reference>
<dbReference type="InParanoid" id="A0A0D0CXF0"/>
<dbReference type="PANTHER" id="PTHR33096:SF1">
    <property type="entry name" value="CXC1-LIKE CYSTEINE CLUSTER ASSOCIATED WITH KDZ TRANSPOSASES DOMAIN-CONTAINING PROTEIN"/>
    <property type="match status" value="1"/>
</dbReference>
<dbReference type="InterPro" id="IPR040521">
    <property type="entry name" value="KDZ"/>
</dbReference>
<dbReference type="HOGENOM" id="CLU_598646_0_0_1"/>
<dbReference type="PANTHER" id="PTHR33096">
    <property type="entry name" value="CXC2 DOMAIN-CONTAINING PROTEIN"/>
    <property type="match status" value="1"/>
</dbReference>
<dbReference type="Pfam" id="PF18758">
    <property type="entry name" value="KDZ"/>
    <property type="match status" value="1"/>
</dbReference>
<name>A0A0D0CXF0_9AGAM</name>
<protein>
    <recommendedName>
        <fullName evidence="3">CxC2-like cysteine cluster KDZ transposase-associated domain-containing protein</fullName>
    </recommendedName>
</protein>
<accession>A0A0D0CXF0</accession>
<dbReference type="Proteomes" id="UP000054538">
    <property type="component" value="Unassembled WGS sequence"/>
</dbReference>
<gene>
    <name evidence="1" type="ORF">PAXRUDRAFT_36957</name>
</gene>
<evidence type="ECO:0000313" key="1">
    <source>
        <dbReference type="EMBL" id="KIK75826.1"/>
    </source>
</evidence>